<dbReference type="Proteomes" id="UP001501867">
    <property type="component" value="Unassembled WGS sequence"/>
</dbReference>
<comment type="caution">
    <text evidence="2">The sequence shown here is derived from an EMBL/GenBank/DDBJ whole genome shotgun (WGS) entry which is preliminary data.</text>
</comment>
<dbReference type="EMBL" id="BAAABV010000015">
    <property type="protein sequence ID" value="GAA0286890.1"/>
    <property type="molecule type" value="Genomic_DNA"/>
</dbReference>
<feature type="compositionally biased region" description="Basic and acidic residues" evidence="1">
    <location>
        <begin position="168"/>
        <end position="177"/>
    </location>
</feature>
<proteinExistence type="predicted"/>
<protein>
    <submittedName>
        <fullName evidence="2">Uncharacterized protein</fullName>
    </submittedName>
</protein>
<feature type="region of interest" description="Disordered" evidence="1">
    <location>
        <begin position="1"/>
        <end position="37"/>
    </location>
</feature>
<feature type="region of interest" description="Disordered" evidence="1">
    <location>
        <begin position="157"/>
        <end position="178"/>
    </location>
</feature>
<name>A0ABP3EZG6_9ACTN</name>
<keyword evidence="3" id="KW-1185">Reference proteome</keyword>
<evidence type="ECO:0000256" key="1">
    <source>
        <dbReference type="SAM" id="MobiDB-lite"/>
    </source>
</evidence>
<sequence length="189" mass="21588">MGRNETRSRRQRKRRLREWTGGKPPGVDDEPKEPVEAPVSAVRAYAEQILDEPPPVLPSAPYEGPEPPAWMIAPTLVHNVAGQPSRWLDEAPLRAWEGRQGQAAYELLREDRRDVLRYAGTGVDPGPSWAPKEHPLAKTNGFINHLANRLTVFERERRGLRRPWNKPEPPKQRKELPEAECGWAPWSYS</sequence>
<evidence type="ECO:0000313" key="3">
    <source>
        <dbReference type="Proteomes" id="UP001501867"/>
    </source>
</evidence>
<organism evidence="2 3">
    <name type="scientific">Streptomyces polychromogenes</name>
    <dbReference type="NCBI Taxonomy" id="67342"/>
    <lineage>
        <taxon>Bacteria</taxon>
        <taxon>Bacillati</taxon>
        <taxon>Actinomycetota</taxon>
        <taxon>Actinomycetes</taxon>
        <taxon>Kitasatosporales</taxon>
        <taxon>Streptomycetaceae</taxon>
        <taxon>Streptomyces</taxon>
    </lineage>
</organism>
<evidence type="ECO:0000313" key="2">
    <source>
        <dbReference type="EMBL" id="GAA0286890.1"/>
    </source>
</evidence>
<accession>A0ABP3EZG6</accession>
<gene>
    <name evidence="2" type="ORF">GCM10010302_26510</name>
</gene>
<dbReference type="RefSeq" id="WP_344157628.1">
    <property type="nucleotide sequence ID" value="NZ_BAAABV010000015.1"/>
</dbReference>
<reference evidence="3" key="1">
    <citation type="journal article" date="2019" name="Int. J. Syst. Evol. Microbiol.">
        <title>The Global Catalogue of Microorganisms (GCM) 10K type strain sequencing project: providing services to taxonomists for standard genome sequencing and annotation.</title>
        <authorList>
            <consortium name="The Broad Institute Genomics Platform"/>
            <consortium name="The Broad Institute Genome Sequencing Center for Infectious Disease"/>
            <person name="Wu L."/>
            <person name="Ma J."/>
        </authorList>
    </citation>
    <scope>NUCLEOTIDE SEQUENCE [LARGE SCALE GENOMIC DNA]</scope>
    <source>
        <strain evidence="3">JCM 4505</strain>
    </source>
</reference>